<reference evidence="1 2" key="1">
    <citation type="journal article" date="2019" name="Int. J. Syst. Evol. Microbiol.">
        <title>The Global Catalogue of Microorganisms (GCM) 10K type strain sequencing project: providing services to taxonomists for standard genome sequencing and annotation.</title>
        <authorList>
            <consortium name="The Broad Institute Genomics Platform"/>
            <consortium name="The Broad Institute Genome Sequencing Center for Infectious Disease"/>
            <person name="Wu L."/>
            <person name="Ma J."/>
        </authorList>
    </citation>
    <scope>NUCLEOTIDE SEQUENCE [LARGE SCALE GENOMIC DNA]</scope>
    <source>
        <strain evidence="1 2">JCM 14549</strain>
    </source>
</reference>
<dbReference type="EMBL" id="BAAANQ010000003">
    <property type="protein sequence ID" value="GAA2050343.1"/>
    <property type="molecule type" value="Genomic_DNA"/>
</dbReference>
<accession>A0ABN2V395</accession>
<organism evidence="1 2">
    <name type="scientific">Streptomyces cheonanensis</name>
    <dbReference type="NCBI Taxonomy" id="312720"/>
    <lineage>
        <taxon>Bacteria</taxon>
        <taxon>Bacillati</taxon>
        <taxon>Actinomycetota</taxon>
        <taxon>Actinomycetes</taxon>
        <taxon>Kitasatosporales</taxon>
        <taxon>Streptomycetaceae</taxon>
        <taxon>Streptomyces</taxon>
    </lineage>
</organism>
<sequence>MITAMDSTMSRTDFSFDRLGGGGAVGWVSPVSPARSAGWLFSVTSLDTPPIVPYAGGALETTPGIAHQMGTLLSCTNSG</sequence>
<keyword evidence="2" id="KW-1185">Reference proteome</keyword>
<evidence type="ECO:0000313" key="2">
    <source>
        <dbReference type="Proteomes" id="UP001403094"/>
    </source>
</evidence>
<evidence type="ECO:0000313" key="1">
    <source>
        <dbReference type="EMBL" id="GAA2050343.1"/>
    </source>
</evidence>
<name>A0ABN2V395_9ACTN</name>
<protein>
    <submittedName>
        <fullName evidence="1">Uncharacterized protein</fullName>
    </submittedName>
</protein>
<dbReference type="Proteomes" id="UP001403094">
    <property type="component" value="Unassembled WGS sequence"/>
</dbReference>
<comment type="caution">
    <text evidence="1">The sequence shown here is derived from an EMBL/GenBank/DDBJ whole genome shotgun (WGS) entry which is preliminary data.</text>
</comment>
<proteinExistence type="predicted"/>
<gene>
    <name evidence="1" type="ORF">GCM10009757_22190</name>
</gene>